<feature type="compositionally biased region" description="Basic residues" evidence="1">
    <location>
        <begin position="72"/>
        <end position="82"/>
    </location>
</feature>
<dbReference type="EMBL" id="MU863627">
    <property type="protein sequence ID" value="KAK4104226.1"/>
    <property type="molecule type" value="Genomic_DNA"/>
</dbReference>
<reference evidence="3" key="1">
    <citation type="journal article" date="2023" name="Mol. Phylogenet. Evol.">
        <title>Genome-scale phylogeny and comparative genomics of the fungal order Sordariales.</title>
        <authorList>
            <person name="Hensen N."/>
            <person name="Bonometti L."/>
            <person name="Westerberg I."/>
            <person name="Brannstrom I.O."/>
            <person name="Guillou S."/>
            <person name="Cros-Aarteil S."/>
            <person name="Calhoun S."/>
            <person name="Haridas S."/>
            <person name="Kuo A."/>
            <person name="Mondo S."/>
            <person name="Pangilinan J."/>
            <person name="Riley R."/>
            <person name="LaButti K."/>
            <person name="Andreopoulos B."/>
            <person name="Lipzen A."/>
            <person name="Chen C."/>
            <person name="Yan M."/>
            <person name="Daum C."/>
            <person name="Ng V."/>
            <person name="Clum A."/>
            <person name="Steindorff A."/>
            <person name="Ohm R.A."/>
            <person name="Martin F."/>
            <person name="Silar P."/>
            <person name="Natvig D.O."/>
            <person name="Lalanne C."/>
            <person name="Gautier V."/>
            <person name="Ament-Velasquez S.L."/>
            <person name="Kruys A."/>
            <person name="Hutchinson M.I."/>
            <person name="Powell A.J."/>
            <person name="Barry K."/>
            <person name="Miller A.N."/>
            <person name="Grigoriev I.V."/>
            <person name="Debuchy R."/>
            <person name="Gladieux P."/>
            <person name="Hiltunen Thoren M."/>
            <person name="Johannesson H."/>
        </authorList>
    </citation>
    <scope>NUCLEOTIDE SEQUENCE</scope>
    <source>
        <strain evidence="3">CBS 757.83</strain>
    </source>
</reference>
<organism evidence="3 4">
    <name type="scientific">Parathielavia hyrcaniae</name>
    <dbReference type="NCBI Taxonomy" id="113614"/>
    <lineage>
        <taxon>Eukaryota</taxon>
        <taxon>Fungi</taxon>
        <taxon>Dikarya</taxon>
        <taxon>Ascomycota</taxon>
        <taxon>Pezizomycotina</taxon>
        <taxon>Sordariomycetes</taxon>
        <taxon>Sordariomycetidae</taxon>
        <taxon>Sordariales</taxon>
        <taxon>Chaetomiaceae</taxon>
        <taxon>Parathielavia</taxon>
    </lineage>
</organism>
<feature type="compositionally biased region" description="Basic and acidic residues" evidence="1">
    <location>
        <begin position="83"/>
        <end position="94"/>
    </location>
</feature>
<dbReference type="AlphaFoldDB" id="A0AAN6Q7B8"/>
<sequence>MMRTAFAAFDAALGVRGNIARDTFSRGLWVGKVSARAPAVPWHQRALMSQLRASRITATRSQFGRARIPPFKSRRPFHATRPRRADTAPKDGAPKDGSAAGEQPLSLSGRLRKLSREYGWTAAGVYLALSVLDFPFCFLLVRTVGTEKIAHLEYVVVSNVQKVIPEQIQTWWHEYRHAAKEAKRQRTGEAEDLEIIGHGVAEADHRNKQDGASLATQLALAYAIHKSFIFIRVPLTAAITPKIVRVLRSWGWQIGKKPVKSAKRSCTDYWIFIQFRRFQVADYPSIFSPRISVESLVLSRDILLQISRWMACAKPFTLHSIPPRPLACMDE</sequence>
<gene>
    <name evidence="3" type="ORF">N658DRAFT_557166</name>
</gene>
<accession>A0AAN6Q7B8</accession>
<dbReference type="InterPro" id="IPR045866">
    <property type="entry name" value="FAM210A/B-like"/>
</dbReference>
<dbReference type="PANTHER" id="PTHR21377">
    <property type="entry name" value="PROTEIN FAM210B, MITOCHONDRIAL"/>
    <property type="match status" value="1"/>
</dbReference>
<evidence type="ECO:0000259" key="2">
    <source>
        <dbReference type="Pfam" id="PF06916"/>
    </source>
</evidence>
<dbReference type="Proteomes" id="UP001305647">
    <property type="component" value="Unassembled WGS sequence"/>
</dbReference>
<comment type="caution">
    <text evidence="3">The sequence shown here is derived from an EMBL/GenBank/DDBJ whole genome shotgun (WGS) entry which is preliminary data.</text>
</comment>
<evidence type="ECO:0000313" key="3">
    <source>
        <dbReference type="EMBL" id="KAK4104226.1"/>
    </source>
</evidence>
<dbReference type="PANTHER" id="PTHR21377:SF0">
    <property type="entry name" value="PROTEIN FAM210B, MITOCHONDRIAL"/>
    <property type="match status" value="1"/>
</dbReference>
<evidence type="ECO:0000313" key="4">
    <source>
        <dbReference type="Proteomes" id="UP001305647"/>
    </source>
</evidence>
<dbReference type="GO" id="GO:0005739">
    <property type="term" value="C:mitochondrion"/>
    <property type="evidence" value="ECO:0007669"/>
    <property type="project" value="TreeGrafter"/>
</dbReference>
<feature type="region of interest" description="Disordered" evidence="1">
    <location>
        <begin position="72"/>
        <end position="104"/>
    </location>
</feature>
<keyword evidence="4" id="KW-1185">Reference proteome</keyword>
<dbReference type="InterPro" id="IPR009688">
    <property type="entry name" value="FAM210A/B-like_dom"/>
</dbReference>
<protein>
    <recommendedName>
        <fullName evidence="2">DUF1279 domain-containing protein</fullName>
    </recommendedName>
</protein>
<proteinExistence type="predicted"/>
<evidence type="ECO:0000256" key="1">
    <source>
        <dbReference type="SAM" id="MobiDB-lite"/>
    </source>
</evidence>
<name>A0AAN6Q7B8_9PEZI</name>
<feature type="domain" description="DUF1279" evidence="2">
    <location>
        <begin position="110"/>
        <end position="241"/>
    </location>
</feature>
<reference evidence="3" key="2">
    <citation type="submission" date="2023-05" db="EMBL/GenBank/DDBJ databases">
        <authorList>
            <consortium name="Lawrence Berkeley National Laboratory"/>
            <person name="Steindorff A."/>
            <person name="Hensen N."/>
            <person name="Bonometti L."/>
            <person name="Westerberg I."/>
            <person name="Brannstrom I.O."/>
            <person name="Guillou S."/>
            <person name="Cros-Aarteil S."/>
            <person name="Calhoun S."/>
            <person name="Haridas S."/>
            <person name="Kuo A."/>
            <person name="Mondo S."/>
            <person name="Pangilinan J."/>
            <person name="Riley R."/>
            <person name="Labutti K."/>
            <person name="Andreopoulos B."/>
            <person name="Lipzen A."/>
            <person name="Chen C."/>
            <person name="Yanf M."/>
            <person name="Daum C."/>
            <person name="Ng V."/>
            <person name="Clum A."/>
            <person name="Ohm R."/>
            <person name="Martin F."/>
            <person name="Silar P."/>
            <person name="Natvig D."/>
            <person name="Lalanne C."/>
            <person name="Gautier V."/>
            <person name="Ament-Velasquez S.L."/>
            <person name="Kruys A."/>
            <person name="Hutchinson M.I."/>
            <person name="Powell A.J."/>
            <person name="Barry K."/>
            <person name="Miller A.N."/>
            <person name="Grigoriev I.V."/>
            <person name="Debuchy R."/>
            <person name="Gladieux P."/>
            <person name="Thoren M.H."/>
            <person name="Johannesson H."/>
        </authorList>
    </citation>
    <scope>NUCLEOTIDE SEQUENCE</scope>
    <source>
        <strain evidence="3">CBS 757.83</strain>
    </source>
</reference>
<dbReference type="Pfam" id="PF06916">
    <property type="entry name" value="FAM210A-B_dom"/>
    <property type="match status" value="1"/>
</dbReference>